<dbReference type="GO" id="GO:0003682">
    <property type="term" value="F:chromatin binding"/>
    <property type="evidence" value="ECO:0007669"/>
    <property type="project" value="TreeGrafter"/>
</dbReference>
<dbReference type="PANTHER" id="PTHR43941">
    <property type="entry name" value="STRUCTURAL MAINTENANCE OF CHROMOSOMES PROTEIN 2"/>
    <property type="match status" value="1"/>
</dbReference>
<feature type="region of interest" description="Disordered" evidence="2">
    <location>
        <begin position="1616"/>
        <end position="1679"/>
    </location>
</feature>
<feature type="coiled-coil region" evidence="1">
    <location>
        <begin position="109"/>
        <end position="176"/>
    </location>
</feature>
<feature type="coiled-coil region" evidence="1">
    <location>
        <begin position="455"/>
        <end position="510"/>
    </location>
</feature>
<feature type="coiled-coil region" evidence="1">
    <location>
        <begin position="202"/>
        <end position="313"/>
    </location>
</feature>
<feature type="coiled-coil region" evidence="1">
    <location>
        <begin position="998"/>
        <end position="1074"/>
    </location>
</feature>
<keyword evidence="4" id="KW-1185">Reference proteome</keyword>
<feature type="region of interest" description="Disordered" evidence="2">
    <location>
        <begin position="1"/>
        <end position="77"/>
    </location>
</feature>
<feature type="coiled-coil region" evidence="1">
    <location>
        <begin position="841"/>
        <end position="910"/>
    </location>
</feature>
<accession>A0AAD5T463</accession>
<feature type="compositionally biased region" description="Basic and acidic residues" evidence="2">
    <location>
        <begin position="12"/>
        <end position="27"/>
    </location>
</feature>
<evidence type="ECO:0000313" key="4">
    <source>
        <dbReference type="Proteomes" id="UP001211907"/>
    </source>
</evidence>
<feature type="compositionally biased region" description="Low complexity" evidence="2">
    <location>
        <begin position="47"/>
        <end position="59"/>
    </location>
</feature>
<dbReference type="GO" id="GO:0007076">
    <property type="term" value="P:mitotic chromosome condensation"/>
    <property type="evidence" value="ECO:0007669"/>
    <property type="project" value="TreeGrafter"/>
</dbReference>
<sequence>MGALSSSPSPSPKDEDKMPEDREGRREWLKRRQQKRLSSDIGIRAESPSLNIDSSPSSDSETHQPQTHTSPGSTRLRIAADIQTKSSSSSSSHYRLSNPSLPTEFILALDAEKSEANRLRQQLAAKEAELAKTRLEKNSEIKRMSLLSITSNNQALNELEVSNEDLKAKVSQMEFTTEQMRMELESAKTSLENEVKYRALERDQARSQMASLTAERDNALKEAVGKSAVLGSTELIVNQTTKELTTLKARERELSAKLQDREVQLRNQMQALMESDDKLKRALGEVQNRSMLVRTTEERLRNVIQEMGNARAREADLVRRLEESDARLQDSSSAFEEFKKVSTENLYQAKQVEESLRIETRDLQNQLNQVIHGSRIRDDEIKKNRELIQGMASRIGAMDRDIGNAKTLIGERDQKIAQLTRDFTALSQKEVDLLQQIDILNQSHGGEMAAALTSTQNHQMELEKLRNINNDVSEKLDAARTSITELESTKKTLEETVASLKNRVSSLDNELGVSQTLADETVIKIRQLNDEITHAAAKERKLLDDQQQMQTRFGELDSIAQRLVADRDGWRNRSSELERLLDQSRKESGELSILKDNTERDLRKEISEQQKFISDVTAENNRAVAAMRAEISTLENNAAVMKQNTDELEVVVRQLRGELDGAHQNEKYLEEQIMILKEARGGDMAAALERTEKNQKELQSVINDRTALQGRISEMDAVIKHLVSDRDSYMIRAEELQASLDKTVTNSGEAYATLRKTLEDQITQANNQLQALSAEKKNLDDRNFDRIHTLEGLLQSSNTTRSALEATVAALKKDLFDAINVDQDDVVQEMQMKLHESASIQSSLNNKISDLLATIKAQEKEKADLQANVTELEETIDELMLEQKAEEKKMAKLQASLKKAKQEIVDVERTTDASITHLRDESTFAVKRLQDDFNRTLWNVRVELNSLMSAVLQTDKTDDMDDSSNLSTDVDELFADLKLCRQKALEWIVTINVASTESETAAQNLSVLKAQLSSLQKQLAAAKRDVDMYMLKAEETTDLESRQRQQIKILEQQLEKAKKLKEEAEKKAISSSTDNEEIILALQQEMISIRGQLAKKTELLKRTSPSEMQELLKSGEAELTEARTATAIAEKDLRAAQRTIQEYEGTVEKLQTEITALETQLADANSQAQKDKESSNTLVESLKSELSSERASLAEAQEAVLTCQNMIRDLESLRNEMVLKFEKQLDEKEESYAKALAELESVHAEADDLKYDLDDMDAKLQAATANNESLETNYELVKGEVDLLRNHRRESLEAMQSMIQSLQLRLQEEQDSLETTQAKWNEEQSQHLKKIAQLETDIQEKDIALQKLSSNSSNSSDEVHTLRAEIAALQVQLEDKESVFMNALVKATGELEGSQTEITRLTEELEKVVSVHATQTAEYEAELQTLKASVASLEAQVKTAQEALVSAASNGSGDTIKELLESSAAEVAKLKAELQETSRAIEVQKGLADNEVNSLKAIVSELKEQLKEAQESLSASSSPAPDSATSATVTAVAGATAEEIEKLKLELSVAETEVTRLKQSLVDSDNALKETREKLESHEHSLVVEKYEAEQIALKESLAKALAECDQLKVELSLANAKRNSRNSSVDEAPVSPKLEGGKTPSPSIESKDDFASMPPSPATRKSITGRLLNVFGGSSSSG</sequence>
<dbReference type="GO" id="GO:0000796">
    <property type="term" value="C:condensin complex"/>
    <property type="evidence" value="ECO:0007669"/>
    <property type="project" value="TreeGrafter"/>
</dbReference>
<organism evidence="3 4">
    <name type="scientific">Physocladia obscura</name>
    <dbReference type="NCBI Taxonomy" id="109957"/>
    <lineage>
        <taxon>Eukaryota</taxon>
        <taxon>Fungi</taxon>
        <taxon>Fungi incertae sedis</taxon>
        <taxon>Chytridiomycota</taxon>
        <taxon>Chytridiomycota incertae sedis</taxon>
        <taxon>Chytridiomycetes</taxon>
        <taxon>Chytridiales</taxon>
        <taxon>Chytriomycetaceae</taxon>
        <taxon>Physocladia</taxon>
    </lineage>
</organism>
<name>A0AAD5T463_9FUNG</name>
<keyword evidence="1" id="KW-0175">Coiled coil</keyword>
<feature type="coiled-coil region" evidence="1">
    <location>
        <begin position="1126"/>
        <end position="1560"/>
    </location>
</feature>
<comment type="caution">
    <text evidence="3">The sequence shown here is derived from an EMBL/GenBank/DDBJ whole genome shotgun (WGS) entry which is preliminary data.</text>
</comment>
<feature type="compositionally biased region" description="Polar residues" evidence="2">
    <location>
        <begin position="63"/>
        <end position="73"/>
    </location>
</feature>
<dbReference type="Proteomes" id="UP001211907">
    <property type="component" value="Unassembled WGS sequence"/>
</dbReference>
<gene>
    <name evidence="3" type="ORF">HK100_011451</name>
</gene>
<dbReference type="GO" id="GO:0000785">
    <property type="term" value="C:chromatin"/>
    <property type="evidence" value="ECO:0007669"/>
    <property type="project" value="TreeGrafter"/>
</dbReference>
<dbReference type="Gene3D" id="1.20.120.1490">
    <property type="match status" value="1"/>
</dbReference>
<dbReference type="EMBL" id="JADGJH010000708">
    <property type="protein sequence ID" value="KAJ3123893.1"/>
    <property type="molecule type" value="Genomic_DNA"/>
</dbReference>
<evidence type="ECO:0000256" key="1">
    <source>
        <dbReference type="SAM" id="Coils"/>
    </source>
</evidence>
<proteinExistence type="predicted"/>
<reference evidence="3" key="1">
    <citation type="submission" date="2020-05" db="EMBL/GenBank/DDBJ databases">
        <title>Phylogenomic resolution of chytrid fungi.</title>
        <authorList>
            <person name="Stajich J.E."/>
            <person name="Amses K."/>
            <person name="Simmons R."/>
            <person name="Seto K."/>
            <person name="Myers J."/>
            <person name="Bonds A."/>
            <person name="Quandt C.A."/>
            <person name="Barry K."/>
            <person name="Liu P."/>
            <person name="Grigoriev I."/>
            <person name="Longcore J.E."/>
            <person name="James T.Y."/>
        </authorList>
    </citation>
    <scope>NUCLEOTIDE SEQUENCE</scope>
    <source>
        <strain evidence="3">JEL0513</strain>
    </source>
</reference>
<evidence type="ECO:0000256" key="2">
    <source>
        <dbReference type="SAM" id="MobiDB-lite"/>
    </source>
</evidence>
<protein>
    <submittedName>
        <fullName evidence="3">Uncharacterized protein</fullName>
    </submittedName>
</protein>
<dbReference type="GO" id="GO:0000793">
    <property type="term" value="C:condensed chromosome"/>
    <property type="evidence" value="ECO:0007669"/>
    <property type="project" value="TreeGrafter"/>
</dbReference>
<dbReference type="PANTHER" id="PTHR43941:SF1">
    <property type="entry name" value="STRUCTURAL MAINTENANCE OF CHROMOSOMES PROTEIN 2"/>
    <property type="match status" value="1"/>
</dbReference>
<feature type="coiled-coil region" evidence="1">
    <location>
        <begin position="755"/>
        <end position="782"/>
    </location>
</feature>
<evidence type="ECO:0000313" key="3">
    <source>
        <dbReference type="EMBL" id="KAJ3123893.1"/>
    </source>
</evidence>